<comment type="similarity">
    <text evidence="7 8">Belongs to the TRAFAC class myosin-kinesin ATPase superfamily. Kinesin family.</text>
</comment>
<dbReference type="InterPro" id="IPR036961">
    <property type="entry name" value="Kinesin_motor_dom_sf"/>
</dbReference>
<evidence type="ECO:0000256" key="5">
    <source>
        <dbReference type="ARBA" id="ARBA00023054"/>
    </source>
</evidence>
<evidence type="ECO:0000256" key="10">
    <source>
        <dbReference type="SAM" id="MobiDB-lite"/>
    </source>
</evidence>
<evidence type="ECO:0000256" key="4">
    <source>
        <dbReference type="ARBA" id="ARBA00022840"/>
    </source>
</evidence>
<dbReference type="STRING" id="1157962.A0A250XGW8"/>
<feature type="coiled-coil region" evidence="9">
    <location>
        <begin position="472"/>
        <end position="533"/>
    </location>
</feature>
<feature type="coiled-coil region" evidence="9">
    <location>
        <begin position="363"/>
        <end position="425"/>
    </location>
</feature>
<keyword evidence="8" id="KW-0493">Microtubule</keyword>
<evidence type="ECO:0000256" key="1">
    <source>
        <dbReference type="ARBA" id="ARBA00004496"/>
    </source>
</evidence>
<evidence type="ECO:0000313" key="14">
    <source>
        <dbReference type="Proteomes" id="UP000232323"/>
    </source>
</evidence>
<evidence type="ECO:0000256" key="11">
    <source>
        <dbReference type="SAM" id="Phobius"/>
    </source>
</evidence>
<keyword evidence="5 9" id="KW-0175">Coiled coil</keyword>
<dbReference type="AlphaFoldDB" id="A0A250XGW8"/>
<keyword evidence="4 7" id="KW-0067">ATP-binding</keyword>
<feature type="region of interest" description="Disordered" evidence="10">
    <location>
        <begin position="537"/>
        <end position="572"/>
    </location>
</feature>
<evidence type="ECO:0000256" key="7">
    <source>
        <dbReference type="PROSITE-ProRule" id="PRU00283"/>
    </source>
</evidence>
<dbReference type="PROSITE" id="PS50067">
    <property type="entry name" value="KINESIN_MOTOR_2"/>
    <property type="match status" value="1"/>
</dbReference>
<dbReference type="GO" id="GO:0003777">
    <property type="term" value="F:microtubule motor activity"/>
    <property type="evidence" value="ECO:0007669"/>
    <property type="project" value="InterPro"/>
</dbReference>
<dbReference type="InterPro" id="IPR027640">
    <property type="entry name" value="Kinesin-like_fam"/>
</dbReference>
<keyword evidence="6 7" id="KW-0505">Motor protein</keyword>
<comment type="caution">
    <text evidence="13">The sequence shown here is derived from an EMBL/GenBank/DDBJ whole genome shotgun (WGS) entry which is preliminary data.</text>
</comment>
<dbReference type="OrthoDB" id="3176171at2759"/>
<evidence type="ECO:0000256" key="9">
    <source>
        <dbReference type="SAM" id="Coils"/>
    </source>
</evidence>
<dbReference type="SMART" id="SM00129">
    <property type="entry name" value="KISc"/>
    <property type="match status" value="1"/>
</dbReference>
<feature type="compositionally biased region" description="Low complexity" evidence="10">
    <location>
        <begin position="545"/>
        <end position="563"/>
    </location>
</feature>
<dbReference type="GO" id="GO:0007018">
    <property type="term" value="P:microtubule-based movement"/>
    <property type="evidence" value="ECO:0007669"/>
    <property type="project" value="InterPro"/>
</dbReference>
<dbReference type="GO" id="GO:0005875">
    <property type="term" value="C:microtubule associated complex"/>
    <property type="evidence" value="ECO:0007669"/>
    <property type="project" value="TreeGrafter"/>
</dbReference>
<accession>A0A250XGW8</accession>
<keyword evidence="11" id="KW-0472">Membrane</keyword>
<dbReference type="PANTHER" id="PTHR47969:SF15">
    <property type="entry name" value="CHROMOSOME-ASSOCIATED KINESIN KIF4A-RELATED"/>
    <property type="match status" value="1"/>
</dbReference>
<dbReference type="SUPFAM" id="SSF52540">
    <property type="entry name" value="P-loop containing nucleoside triphosphate hydrolases"/>
    <property type="match status" value="1"/>
</dbReference>
<dbReference type="Pfam" id="PF00225">
    <property type="entry name" value="Kinesin"/>
    <property type="match status" value="1"/>
</dbReference>
<evidence type="ECO:0000256" key="3">
    <source>
        <dbReference type="ARBA" id="ARBA00022741"/>
    </source>
</evidence>
<dbReference type="GO" id="GO:0005524">
    <property type="term" value="F:ATP binding"/>
    <property type="evidence" value="ECO:0007669"/>
    <property type="project" value="UniProtKB-UniRule"/>
</dbReference>
<dbReference type="GO" id="GO:0005874">
    <property type="term" value="C:microtubule"/>
    <property type="evidence" value="ECO:0007669"/>
    <property type="project" value="UniProtKB-KW"/>
</dbReference>
<dbReference type="GO" id="GO:0005737">
    <property type="term" value="C:cytoplasm"/>
    <property type="evidence" value="ECO:0007669"/>
    <property type="project" value="UniProtKB-SubCell"/>
</dbReference>
<dbReference type="PROSITE" id="PS00411">
    <property type="entry name" value="KINESIN_MOTOR_1"/>
    <property type="match status" value="1"/>
</dbReference>
<gene>
    <name evidence="13" type="ORF">CEUSTIGMA_g9722.t1</name>
</gene>
<dbReference type="Proteomes" id="UP000232323">
    <property type="component" value="Unassembled WGS sequence"/>
</dbReference>
<evidence type="ECO:0000256" key="8">
    <source>
        <dbReference type="RuleBase" id="RU000394"/>
    </source>
</evidence>
<name>A0A250XGW8_9CHLO</name>
<dbReference type="Gene3D" id="3.40.850.10">
    <property type="entry name" value="Kinesin motor domain"/>
    <property type="match status" value="1"/>
</dbReference>
<sequence length="646" mass="71497">MDSFSRNRHSDIVLTSVRCRLRPLHCREPSIKCVKTHLPLSLVVFNGPEGLENTFKFDSVYDEDVSQQAVFNDVSYIVDAVIEGFNGTIITYGQTGSGKTHTLFGQIDHADLQGVVPRALSHLFRGLSTTLSGQPSKCSGPDFSIHMSVVEIYSEKIRDLLDPSRDNLSVKQDPTRGIYIDGASEVSVHDELDERQLVVFMQEGLRQRSVSATCMNSESSRSHCIVTVVVERACPDGSVKCGRLCMVDLAGSERQSKTGAAATTLAEGCQINKSLSCLANVIQALTDDKGRSHVPYRDSKLTRVLQDSLGGSARTVLIVCCSPSMSNAAETLSTLRFGSRAQGLSNKVVMNQRISTDVLSKQLEERTSRVQELEGKITAVTKELETAHAAMQATQIEVQMLLQSTKDLNSKLKAAENECKVLRDTFQVQVLVQELDVQKQLIEDMKLKHAMELVQQAADGHHNHQLSLLRQVHELQQELKSSKVLVAELQERLLTAQDTNISRFSEDIAIRDYSMLERELRMAQGRVKELEDDYSLTSTKKAHSSPHAESALSSSPNSVLPPSDEGDEDALTSNKAVVAESRTDHDGQALLDDSKTCRQNRRYSILYRMTVDLASVLAVILGVTVYCKNFEREVLKAYMSSDCENI</sequence>
<dbReference type="EMBL" id="BEGY01000078">
    <property type="protein sequence ID" value="GAX82293.1"/>
    <property type="molecule type" value="Genomic_DNA"/>
</dbReference>
<comment type="subcellular location">
    <subcellularLocation>
        <location evidence="1">Cytoplasm</location>
    </subcellularLocation>
</comment>
<evidence type="ECO:0000259" key="12">
    <source>
        <dbReference type="PROSITE" id="PS50067"/>
    </source>
</evidence>
<organism evidence="13 14">
    <name type="scientific">Chlamydomonas eustigma</name>
    <dbReference type="NCBI Taxonomy" id="1157962"/>
    <lineage>
        <taxon>Eukaryota</taxon>
        <taxon>Viridiplantae</taxon>
        <taxon>Chlorophyta</taxon>
        <taxon>core chlorophytes</taxon>
        <taxon>Chlorophyceae</taxon>
        <taxon>CS clade</taxon>
        <taxon>Chlamydomonadales</taxon>
        <taxon>Chlamydomonadaceae</taxon>
        <taxon>Chlamydomonas</taxon>
    </lineage>
</organism>
<feature type="binding site" evidence="7">
    <location>
        <begin position="93"/>
        <end position="100"/>
    </location>
    <ligand>
        <name>ATP</name>
        <dbReference type="ChEBI" id="CHEBI:30616"/>
    </ligand>
</feature>
<keyword evidence="2" id="KW-0963">Cytoplasm</keyword>
<keyword evidence="11" id="KW-1133">Transmembrane helix</keyword>
<feature type="transmembrane region" description="Helical" evidence="11">
    <location>
        <begin position="605"/>
        <end position="627"/>
    </location>
</feature>
<evidence type="ECO:0000313" key="13">
    <source>
        <dbReference type="EMBL" id="GAX82293.1"/>
    </source>
</evidence>
<dbReference type="GO" id="GO:0051231">
    <property type="term" value="P:spindle elongation"/>
    <property type="evidence" value="ECO:0007669"/>
    <property type="project" value="TreeGrafter"/>
</dbReference>
<dbReference type="InterPro" id="IPR019821">
    <property type="entry name" value="Kinesin_motor_CS"/>
</dbReference>
<dbReference type="PRINTS" id="PR00380">
    <property type="entry name" value="KINESINHEAVY"/>
</dbReference>
<dbReference type="GO" id="GO:0008017">
    <property type="term" value="F:microtubule binding"/>
    <property type="evidence" value="ECO:0007669"/>
    <property type="project" value="InterPro"/>
</dbReference>
<reference evidence="13 14" key="1">
    <citation type="submission" date="2017-08" db="EMBL/GenBank/DDBJ databases">
        <title>Acidophilic green algal genome provides insights into adaptation to an acidic environment.</title>
        <authorList>
            <person name="Hirooka S."/>
            <person name="Hirose Y."/>
            <person name="Kanesaki Y."/>
            <person name="Higuchi S."/>
            <person name="Fujiwara T."/>
            <person name="Onuma R."/>
            <person name="Era A."/>
            <person name="Ohbayashi R."/>
            <person name="Uzuka A."/>
            <person name="Nozaki H."/>
            <person name="Yoshikawa H."/>
            <person name="Miyagishima S.Y."/>
        </authorList>
    </citation>
    <scope>NUCLEOTIDE SEQUENCE [LARGE SCALE GENOMIC DNA]</scope>
    <source>
        <strain evidence="13 14">NIES-2499</strain>
    </source>
</reference>
<keyword evidence="3 7" id="KW-0547">Nucleotide-binding</keyword>
<dbReference type="InterPro" id="IPR001752">
    <property type="entry name" value="Kinesin_motor_dom"/>
</dbReference>
<evidence type="ECO:0000256" key="2">
    <source>
        <dbReference type="ARBA" id="ARBA00022490"/>
    </source>
</evidence>
<dbReference type="InterPro" id="IPR027417">
    <property type="entry name" value="P-loop_NTPase"/>
</dbReference>
<feature type="domain" description="Kinesin motor" evidence="12">
    <location>
        <begin position="14"/>
        <end position="344"/>
    </location>
</feature>
<dbReference type="PANTHER" id="PTHR47969">
    <property type="entry name" value="CHROMOSOME-ASSOCIATED KINESIN KIF4A-RELATED"/>
    <property type="match status" value="1"/>
</dbReference>
<protein>
    <recommendedName>
        <fullName evidence="8">Kinesin-like protein</fullName>
    </recommendedName>
</protein>
<keyword evidence="14" id="KW-1185">Reference proteome</keyword>
<dbReference type="GO" id="GO:0007052">
    <property type="term" value="P:mitotic spindle organization"/>
    <property type="evidence" value="ECO:0007669"/>
    <property type="project" value="TreeGrafter"/>
</dbReference>
<proteinExistence type="inferred from homology"/>
<keyword evidence="11" id="KW-0812">Transmembrane</keyword>
<evidence type="ECO:0000256" key="6">
    <source>
        <dbReference type="ARBA" id="ARBA00023175"/>
    </source>
</evidence>